<feature type="domain" description="BTB" evidence="1">
    <location>
        <begin position="91"/>
        <end position="152"/>
    </location>
</feature>
<dbReference type="AlphaFoldDB" id="A0A915DKI4"/>
<dbReference type="PANTHER" id="PTHR22744">
    <property type="entry name" value="HELIX LOOP HELIX PROTEIN 21-RELATED"/>
    <property type="match status" value="1"/>
</dbReference>
<dbReference type="InterPro" id="IPR011333">
    <property type="entry name" value="SKP1/BTB/POZ_sf"/>
</dbReference>
<dbReference type="PANTHER" id="PTHR22744:SF17">
    <property type="entry name" value="BTB DOMAIN-CONTAINING PROTEIN"/>
    <property type="match status" value="1"/>
</dbReference>
<dbReference type="Pfam" id="PF00651">
    <property type="entry name" value="BTB"/>
    <property type="match status" value="1"/>
</dbReference>
<evidence type="ECO:0000259" key="1">
    <source>
        <dbReference type="Pfam" id="PF00651"/>
    </source>
</evidence>
<sequence>MEAMICEKFEDIDGSIQKVQASLVEIHENIGMLVAEEKKHLKYQIEHQTGRELVARHRKEDRHLGAFLFCKIDSVDISRDINFTIRLLGSSENKEMPLPDLFAEEFLHLLKVIYPPFDDADVTPNNVGSLLRLSDCYLVKAVKDRCARYLKECAISEVSMGQKLVYAQNYHLLELLEHCINECKTVDDMNKLRATSHYSELKDSIKLRIHEKIKYP</sequence>
<name>A0A915DKI4_9BILA</name>
<dbReference type="Gene3D" id="3.30.710.10">
    <property type="entry name" value="Potassium Channel Kv1.1, Chain A"/>
    <property type="match status" value="1"/>
</dbReference>
<evidence type="ECO:0000313" key="2">
    <source>
        <dbReference type="Proteomes" id="UP000887574"/>
    </source>
</evidence>
<dbReference type="WBParaSite" id="jg20298">
    <property type="protein sequence ID" value="jg20298"/>
    <property type="gene ID" value="jg20298"/>
</dbReference>
<dbReference type="Proteomes" id="UP000887574">
    <property type="component" value="Unplaced"/>
</dbReference>
<reference evidence="3" key="1">
    <citation type="submission" date="2022-11" db="UniProtKB">
        <authorList>
            <consortium name="WormBaseParasite"/>
        </authorList>
    </citation>
    <scope>IDENTIFICATION</scope>
</reference>
<dbReference type="InterPro" id="IPR000210">
    <property type="entry name" value="BTB/POZ_dom"/>
</dbReference>
<keyword evidence="2" id="KW-1185">Reference proteome</keyword>
<accession>A0A915DKI4</accession>
<proteinExistence type="predicted"/>
<protein>
    <submittedName>
        <fullName evidence="3">BTB domain-containing protein</fullName>
    </submittedName>
</protein>
<organism evidence="2 3">
    <name type="scientific">Ditylenchus dipsaci</name>
    <dbReference type="NCBI Taxonomy" id="166011"/>
    <lineage>
        <taxon>Eukaryota</taxon>
        <taxon>Metazoa</taxon>
        <taxon>Ecdysozoa</taxon>
        <taxon>Nematoda</taxon>
        <taxon>Chromadorea</taxon>
        <taxon>Rhabditida</taxon>
        <taxon>Tylenchina</taxon>
        <taxon>Tylenchomorpha</taxon>
        <taxon>Sphaerularioidea</taxon>
        <taxon>Anguinidae</taxon>
        <taxon>Anguininae</taxon>
        <taxon>Ditylenchus</taxon>
    </lineage>
</organism>
<evidence type="ECO:0000313" key="3">
    <source>
        <dbReference type="WBParaSite" id="jg20298"/>
    </source>
</evidence>
<dbReference type="SUPFAM" id="SSF54695">
    <property type="entry name" value="POZ domain"/>
    <property type="match status" value="1"/>
</dbReference>